<dbReference type="RefSeq" id="WP_093410455.1">
    <property type="nucleotide sequence ID" value="NZ_FOVL01000017.1"/>
</dbReference>
<protein>
    <submittedName>
        <fullName evidence="1">Uncharacterized protein</fullName>
    </submittedName>
</protein>
<organism evidence="1 2">
    <name type="scientific">Salegentibacter flavus</name>
    <dbReference type="NCBI Taxonomy" id="287099"/>
    <lineage>
        <taxon>Bacteria</taxon>
        <taxon>Pseudomonadati</taxon>
        <taxon>Bacteroidota</taxon>
        <taxon>Flavobacteriia</taxon>
        <taxon>Flavobacteriales</taxon>
        <taxon>Flavobacteriaceae</taxon>
        <taxon>Salegentibacter</taxon>
    </lineage>
</organism>
<keyword evidence="2" id="KW-1185">Reference proteome</keyword>
<dbReference type="InterPro" id="IPR046037">
    <property type="entry name" value="DUF5995"/>
</dbReference>
<dbReference type="Pfam" id="PF19458">
    <property type="entry name" value="DUF5995"/>
    <property type="match status" value="1"/>
</dbReference>
<proteinExistence type="predicted"/>
<dbReference type="STRING" id="287099.SAMN05660413_02605"/>
<evidence type="ECO:0000313" key="1">
    <source>
        <dbReference type="EMBL" id="SFN79329.1"/>
    </source>
</evidence>
<dbReference type="AlphaFoldDB" id="A0A1I5BWZ5"/>
<dbReference type="Proteomes" id="UP000199153">
    <property type="component" value="Unassembled WGS sequence"/>
</dbReference>
<accession>A0A1I5BWZ5</accession>
<evidence type="ECO:0000313" key="2">
    <source>
        <dbReference type="Proteomes" id="UP000199153"/>
    </source>
</evidence>
<sequence length="253" mass="29429">MQNIDQVLESLSEIIEETEKENSVLGYFAVLYHRVTWKVKEGLETGYFEDPKRMEKLDVVFAERYIDAYYNYKENLPVSKSWQRAFELASDFWPITFQHLLIGMNAHINLDLGIAAAKVSEGRSIEELGDDFYRINRILANLVEEVQHNLATIWPPLRYILKHTGQLDNLMTDFSMKLARDGAWRFAQVLHKPGEKTYEECIMERDIAVVKVADIITNHKPRIQLLLRLIRLGETGSVRYKIQKLKNRAEQGG</sequence>
<gene>
    <name evidence="1" type="ORF">SAMN05660413_02605</name>
</gene>
<reference evidence="1 2" key="1">
    <citation type="submission" date="2016-10" db="EMBL/GenBank/DDBJ databases">
        <authorList>
            <person name="de Groot N.N."/>
        </authorList>
    </citation>
    <scope>NUCLEOTIDE SEQUENCE [LARGE SCALE GENOMIC DNA]</scope>
    <source>
        <strain evidence="1 2">DSM 17794</strain>
    </source>
</reference>
<dbReference type="EMBL" id="FOVL01000017">
    <property type="protein sequence ID" value="SFN79329.1"/>
    <property type="molecule type" value="Genomic_DNA"/>
</dbReference>
<dbReference type="OrthoDB" id="583431at2"/>
<name>A0A1I5BWZ5_9FLAO</name>